<accession>A0A2B7YRU6</accession>
<evidence type="ECO:0000313" key="3">
    <source>
        <dbReference type="Proteomes" id="UP000224634"/>
    </source>
</evidence>
<evidence type="ECO:0000256" key="1">
    <source>
        <dbReference type="SAM" id="MobiDB-lite"/>
    </source>
</evidence>
<feature type="region of interest" description="Disordered" evidence="1">
    <location>
        <begin position="144"/>
        <end position="311"/>
    </location>
</feature>
<protein>
    <submittedName>
        <fullName evidence="2">Uncharacterized protein</fullName>
    </submittedName>
</protein>
<feature type="compositionally biased region" description="Polar residues" evidence="1">
    <location>
        <begin position="200"/>
        <end position="220"/>
    </location>
</feature>
<feature type="compositionally biased region" description="Polar residues" evidence="1">
    <location>
        <begin position="19"/>
        <end position="29"/>
    </location>
</feature>
<reference evidence="2 3" key="1">
    <citation type="submission" date="2017-10" db="EMBL/GenBank/DDBJ databases">
        <title>Comparative genomics in systemic dimorphic fungi from Ajellomycetaceae.</title>
        <authorList>
            <person name="Munoz J.F."/>
            <person name="Mcewen J.G."/>
            <person name="Clay O.K."/>
            <person name="Cuomo C.A."/>
        </authorList>
    </citation>
    <scope>NUCLEOTIDE SEQUENCE [LARGE SCALE GENOMIC DNA]</scope>
    <source>
        <strain evidence="2 3">UAMH7299</strain>
    </source>
</reference>
<feature type="compositionally biased region" description="Basic residues" evidence="1">
    <location>
        <begin position="242"/>
        <end position="256"/>
    </location>
</feature>
<dbReference type="EMBL" id="PDNA01000020">
    <property type="protein sequence ID" value="PGH23713.1"/>
    <property type="molecule type" value="Genomic_DNA"/>
</dbReference>
<dbReference type="Proteomes" id="UP000224634">
    <property type="component" value="Unassembled WGS sequence"/>
</dbReference>
<keyword evidence="3" id="KW-1185">Reference proteome</keyword>
<evidence type="ECO:0000313" key="2">
    <source>
        <dbReference type="EMBL" id="PGH23713.1"/>
    </source>
</evidence>
<name>A0A2B7YRU6_POLH7</name>
<comment type="caution">
    <text evidence="2">The sequence shown here is derived from an EMBL/GenBank/DDBJ whole genome shotgun (WGS) entry which is preliminary data.</text>
</comment>
<feature type="compositionally biased region" description="Basic and acidic residues" evidence="1">
    <location>
        <begin position="231"/>
        <end position="241"/>
    </location>
</feature>
<dbReference type="AlphaFoldDB" id="A0A2B7YRU6"/>
<sequence length="311" mass="34319">MAQDKKRKLSEGQPDPSDAPTSDNMDTNVSSVSWPEIFSQHESNLNQHLGICGMVKNHVVPGSDCCRAISSMLERTQELMRQLEQLRSEFMPNNRVNQIISGKCVNRVNQQRAGDNGGSTFQQPSTYAGVPISDVNGMLFSRTTSSSGPPFVFDKTPTPDNIPKHMKHGKKRSLENDDGTTPDEVFSAAANGHNRKRSRTMTFQDSGTHSASAPGQSSTPLVEEEDISAEVEARLNMTEERRRRKTENKANKRKRTSTGSNTEGSVTGHADRPKNKRQRVDEGAKNGDGEAVGKRIATGDPSARRSKRRRK</sequence>
<dbReference type="OrthoDB" id="4509809at2759"/>
<proteinExistence type="predicted"/>
<organism evidence="2 3">
    <name type="scientific">Polytolypa hystricis (strain UAMH7299)</name>
    <dbReference type="NCBI Taxonomy" id="1447883"/>
    <lineage>
        <taxon>Eukaryota</taxon>
        <taxon>Fungi</taxon>
        <taxon>Dikarya</taxon>
        <taxon>Ascomycota</taxon>
        <taxon>Pezizomycotina</taxon>
        <taxon>Eurotiomycetes</taxon>
        <taxon>Eurotiomycetidae</taxon>
        <taxon>Onygenales</taxon>
        <taxon>Onygenales incertae sedis</taxon>
        <taxon>Polytolypa</taxon>
    </lineage>
</organism>
<gene>
    <name evidence="2" type="ORF">AJ80_02141</name>
</gene>
<feature type="compositionally biased region" description="Basic and acidic residues" evidence="1">
    <location>
        <begin position="269"/>
        <end position="293"/>
    </location>
</feature>
<feature type="region of interest" description="Disordered" evidence="1">
    <location>
        <begin position="1"/>
        <end position="29"/>
    </location>
</feature>